<organism evidence="1 2">
    <name type="scientific">Dokdonia ponticola</name>
    <dbReference type="NCBI Taxonomy" id="2041041"/>
    <lineage>
        <taxon>Bacteria</taxon>
        <taxon>Pseudomonadati</taxon>
        <taxon>Bacteroidota</taxon>
        <taxon>Flavobacteriia</taxon>
        <taxon>Flavobacteriales</taxon>
        <taxon>Flavobacteriaceae</taxon>
        <taxon>Dokdonia</taxon>
    </lineage>
</organism>
<gene>
    <name evidence="1" type="ORF">ACFO3O_06395</name>
</gene>
<comment type="caution">
    <text evidence="1">The sequence shown here is derived from an EMBL/GenBank/DDBJ whole genome shotgun (WGS) entry which is preliminary data.</text>
</comment>
<evidence type="ECO:0000313" key="1">
    <source>
        <dbReference type="EMBL" id="MFC4633528.1"/>
    </source>
</evidence>
<dbReference type="PROSITE" id="PS51257">
    <property type="entry name" value="PROKAR_LIPOPROTEIN"/>
    <property type="match status" value="1"/>
</dbReference>
<accession>A0ABV9HVJ2</accession>
<dbReference type="SUPFAM" id="SSF110296">
    <property type="entry name" value="Oligoxyloglucan reducing end-specific cellobiohydrolase"/>
    <property type="match status" value="1"/>
</dbReference>
<evidence type="ECO:0008006" key="3">
    <source>
        <dbReference type="Google" id="ProtNLM"/>
    </source>
</evidence>
<evidence type="ECO:0000313" key="2">
    <source>
        <dbReference type="Proteomes" id="UP001596043"/>
    </source>
</evidence>
<dbReference type="EMBL" id="JBHSFV010000003">
    <property type="protein sequence ID" value="MFC4633528.1"/>
    <property type="molecule type" value="Genomic_DNA"/>
</dbReference>
<name>A0ABV9HVJ2_9FLAO</name>
<reference evidence="2" key="1">
    <citation type="journal article" date="2019" name="Int. J. Syst. Evol. Microbiol.">
        <title>The Global Catalogue of Microorganisms (GCM) 10K type strain sequencing project: providing services to taxonomists for standard genome sequencing and annotation.</title>
        <authorList>
            <consortium name="The Broad Institute Genomics Platform"/>
            <consortium name="The Broad Institute Genome Sequencing Center for Infectious Disease"/>
            <person name="Wu L."/>
            <person name="Ma J."/>
        </authorList>
    </citation>
    <scope>NUCLEOTIDE SEQUENCE [LARGE SCALE GENOMIC DNA]</scope>
    <source>
        <strain evidence="2">YJ-61-S</strain>
    </source>
</reference>
<keyword evidence="2" id="KW-1185">Reference proteome</keyword>
<dbReference type="RefSeq" id="WP_379977738.1">
    <property type="nucleotide sequence ID" value="NZ_JBHSFV010000003.1"/>
</dbReference>
<proteinExistence type="predicted"/>
<dbReference type="Proteomes" id="UP001596043">
    <property type="component" value="Unassembled WGS sequence"/>
</dbReference>
<protein>
    <recommendedName>
        <fullName evidence="3">Photosynthesis system II assembly factor Ycf48/Hcf136-like domain-containing protein</fullName>
    </recommendedName>
</protein>
<sequence>MIKIEKSFIIVFILVSIFACNTEEEIPLEYNEEPIESSESNRYMDALDSKFDALPEEDFAYMNSLPPYDPEELALALKKESQQNSGNRSTEEVWGIGTGRTVWKWNGASWGQPNPAARLDIVEVAKNGDESVWGIGTGATVWKWNGASWGQPNPAARLYHIAVYSSTIAFGIGSNGTLFVTYNGGQNWGYLNRDFTGAVWLSTGSSYPNGILSVSDNIGNLYKYNALTQQLNYITIPFVSNVHTTTSGGGVWAIDLLTKRVYKSLNYLNFTIPNYFTQLSIISSNDNQKAWAIRNDRTVWKTINSGATWYQPNSAARLDYISAAFN</sequence>